<dbReference type="InterPro" id="IPR027417">
    <property type="entry name" value="P-loop_NTPase"/>
</dbReference>
<dbReference type="PANTHER" id="PTHR43581:SF4">
    <property type="entry name" value="ATP_GTP PHOSPHATASE"/>
    <property type="match status" value="1"/>
</dbReference>
<protein>
    <recommendedName>
        <fullName evidence="1">ATPase AAA-type core domain-containing protein</fullName>
    </recommendedName>
</protein>
<evidence type="ECO:0000313" key="3">
    <source>
        <dbReference type="Proteomes" id="UP000193404"/>
    </source>
</evidence>
<organism evidence="2 3">
    <name type="scientific">Acidianus manzaensis</name>
    <dbReference type="NCBI Taxonomy" id="282676"/>
    <lineage>
        <taxon>Archaea</taxon>
        <taxon>Thermoproteota</taxon>
        <taxon>Thermoprotei</taxon>
        <taxon>Sulfolobales</taxon>
        <taxon>Sulfolobaceae</taxon>
        <taxon>Acidianus</taxon>
    </lineage>
</organism>
<dbReference type="EMBL" id="CP020477">
    <property type="protein sequence ID" value="ARM76817.1"/>
    <property type="molecule type" value="Genomic_DNA"/>
</dbReference>
<dbReference type="KEGG" id="aman:B6F84_12840"/>
<proteinExistence type="predicted"/>
<gene>
    <name evidence="2" type="ORF">B6F84_12840</name>
</gene>
<dbReference type="PANTHER" id="PTHR43581">
    <property type="entry name" value="ATP/GTP PHOSPHATASE"/>
    <property type="match status" value="1"/>
</dbReference>
<keyword evidence="3" id="KW-1185">Reference proteome</keyword>
<feature type="domain" description="ATPase AAA-type core" evidence="1">
    <location>
        <begin position="22"/>
        <end position="310"/>
    </location>
</feature>
<accession>A0A1W6K2V5</accession>
<evidence type="ECO:0000259" key="1">
    <source>
        <dbReference type="Pfam" id="PF13304"/>
    </source>
</evidence>
<dbReference type="Proteomes" id="UP000193404">
    <property type="component" value="Chromosome"/>
</dbReference>
<dbReference type="InterPro" id="IPR003959">
    <property type="entry name" value="ATPase_AAA_core"/>
</dbReference>
<name>A0A1W6K2V5_9CREN</name>
<dbReference type="STRING" id="282676.B6F84_12840"/>
<dbReference type="InterPro" id="IPR051396">
    <property type="entry name" value="Bact_Antivir_Def_Nuclease"/>
</dbReference>
<dbReference type="Gene3D" id="3.40.50.300">
    <property type="entry name" value="P-loop containing nucleotide triphosphate hydrolases"/>
    <property type="match status" value="1"/>
</dbReference>
<dbReference type="GeneID" id="41591825"/>
<dbReference type="GO" id="GO:0016887">
    <property type="term" value="F:ATP hydrolysis activity"/>
    <property type="evidence" value="ECO:0007669"/>
    <property type="project" value="InterPro"/>
</dbReference>
<evidence type="ECO:0000313" key="2">
    <source>
        <dbReference type="EMBL" id="ARM76817.1"/>
    </source>
</evidence>
<dbReference type="OrthoDB" id="25344at2157"/>
<dbReference type="GO" id="GO:0005524">
    <property type="term" value="F:ATP binding"/>
    <property type="evidence" value="ECO:0007669"/>
    <property type="project" value="InterPro"/>
</dbReference>
<dbReference type="RefSeq" id="WP_148692613.1">
    <property type="nucleotide sequence ID" value="NZ_CP020477.1"/>
</dbReference>
<sequence>MKFEVKKVGPIEDVHLEFGDKVVIVGPNSSGKTILSSLFYFVISPFGPPFSSLPPLSGEVNFDENKVEINIQKIVEDNKERIIKVLKSNLEKIVDPSVFGDNSEISTDKYTLKLGSNEIEVKQDSFSLEITKDKDNISLFISKDITIHVKGNITEIKSMFISVLVERFFSTEWYPSVYLSAERMALPSLLPLINFSVFSPNPIKPLKSLILDPLRWVYSGEFDVLGHKVVISRDLTNQLRFDVFKDNKNIGTAVSSGVYQYSLVKAFSNHPSIKGLIIEEPEINLHSDAQIKVGKEIAKFNKKLFITTHSVWIPVVLGYLLREKVKIYEIVKGVAEERKVYENGLLENLETILPIENETIEEMLNGNFEESSNATNNSE</sequence>
<dbReference type="AlphaFoldDB" id="A0A1W6K2V5"/>
<reference evidence="2 3" key="1">
    <citation type="submission" date="2017-03" db="EMBL/GenBank/DDBJ databases">
        <title>Sulfur activation and transportation mechanism of thermophilic Archaea Acidianus manzaensis YN-25.</title>
        <authorList>
            <person name="Ma Y."/>
            <person name="Yang Y."/>
            <person name="Xia J."/>
        </authorList>
    </citation>
    <scope>NUCLEOTIDE SEQUENCE [LARGE SCALE GENOMIC DNA]</scope>
    <source>
        <strain evidence="2 3">YN-25</strain>
    </source>
</reference>
<dbReference type="SUPFAM" id="SSF52540">
    <property type="entry name" value="P-loop containing nucleoside triphosphate hydrolases"/>
    <property type="match status" value="1"/>
</dbReference>
<dbReference type="Pfam" id="PF13304">
    <property type="entry name" value="AAA_21"/>
    <property type="match status" value="1"/>
</dbReference>